<feature type="signal peptide" evidence="2">
    <location>
        <begin position="1"/>
        <end position="27"/>
    </location>
</feature>
<feature type="chain" id="PRO_5046695788" description="Glycosyl hydrolase" evidence="2">
    <location>
        <begin position="28"/>
        <end position="393"/>
    </location>
</feature>
<protein>
    <recommendedName>
        <fullName evidence="5">Glycosyl hydrolase</fullName>
    </recommendedName>
</protein>
<gene>
    <name evidence="3" type="ORF">GCM10010913_27000</name>
</gene>
<dbReference type="EMBL" id="BMIW01000019">
    <property type="protein sequence ID" value="GGG03790.1"/>
    <property type="molecule type" value="Genomic_DNA"/>
</dbReference>
<dbReference type="SUPFAM" id="SSF48208">
    <property type="entry name" value="Six-hairpin glycosidases"/>
    <property type="match status" value="1"/>
</dbReference>
<dbReference type="PROSITE" id="PS51257">
    <property type="entry name" value="PROKAR_LIPOPROTEIN"/>
    <property type="match status" value="1"/>
</dbReference>
<comment type="caution">
    <text evidence="3">The sequence shown here is derived from an EMBL/GenBank/DDBJ whole genome shotgun (WGS) entry which is preliminary data.</text>
</comment>
<keyword evidence="4" id="KW-1185">Reference proteome</keyword>
<evidence type="ECO:0000313" key="3">
    <source>
        <dbReference type="EMBL" id="GGG03790.1"/>
    </source>
</evidence>
<evidence type="ECO:0000313" key="4">
    <source>
        <dbReference type="Proteomes" id="UP000608420"/>
    </source>
</evidence>
<sequence>MNKSSGVRKYGTSVLCIILLWSIALTACGNTPLSPEQAAKPEGNKAPDNQTAAKEADVDGDFHKQVKSNRELTERFVLDKMYGANGVYTNYLDTGETDTVATGHEVLSESAGLMLRYDVLMNREDAFQTEWEQALRVFELPSGFSYRYSPKQDKKYTINAAVDDLRIIRALYEAGERFSPDYTKLADAYGKLFSNFNIKGDRMYDFYDEVYKINNKFVTLCYIDLSTLKRLPIPSEQQADLIGNMQTIMQNGYLSDAFPFYETRYEYDTSSYHSEGINTVESLLTILALSEAGIQRPESIAYLKEHVQSGTLYGQYDKKGKAQNEIQSTAIYAIAAMIGSVLGDEDLYKDSIRQMDKYQVQDQTSPLYGGFGDPATQQAYSFDNLMALLAYAH</sequence>
<accession>A0ABQ1VY36</accession>
<evidence type="ECO:0000256" key="2">
    <source>
        <dbReference type="SAM" id="SignalP"/>
    </source>
</evidence>
<dbReference type="Proteomes" id="UP000608420">
    <property type="component" value="Unassembled WGS sequence"/>
</dbReference>
<dbReference type="InterPro" id="IPR008928">
    <property type="entry name" value="6-hairpin_glycosidase_sf"/>
</dbReference>
<organism evidence="3 4">
    <name type="scientific">Paenibacillus aceti</name>
    <dbReference type="NCBI Taxonomy" id="1820010"/>
    <lineage>
        <taxon>Bacteria</taxon>
        <taxon>Bacillati</taxon>
        <taxon>Bacillota</taxon>
        <taxon>Bacilli</taxon>
        <taxon>Bacillales</taxon>
        <taxon>Paenibacillaceae</taxon>
        <taxon>Paenibacillus</taxon>
    </lineage>
</organism>
<dbReference type="RefSeq" id="WP_120464756.1">
    <property type="nucleotide sequence ID" value="NZ_BMIW01000019.1"/>
</dbReference>
<proteinExistence type="predicted"/>
<keyword evidence="2" id="KW-0732">Signal</keyword>
<reference evidence="4" key="1">
    <citation type="journal article" date="2019" name="Int. J. Syst. Evol. Microbiol.">
        <title>The Global Catalogue of Microorganisms (GCM) 10K type strain sequencing project: providing services to taxonomists for standard genome sequencing and annotation.</title>
        <authorList>
            <consortium name="The Broad Institute Genomics Platform"/>
            <consortium name="The Broad Institute Genome Sequencing Center for Infectious Disease"/>
            <person name="Wu L."/>
            <person name="Ma J."/>
        </authorList>
    </citation>
    <scope>NUCLEOTIDE SEQUENCE [LARGE SCALE GENOMIC DNA]</scope>
    <source>
        <strain evidence="4">CGMCC 1.15420</strain>
    </source>
</reference>
<evidence type="ECO:0000256" key="1">
    <source>
        <dbReference type="SAM" id="MobiDB-lite"/>
    </source>
</evidence>
<dbReference type="InterPro" id="IPR012341">
    <property type="entry name" value="6hp_glycosidase-like_sf"/>
</dbReference>
<name>A0ABQ1VY36_9BACL</name>
<evidence type="ECO:0008006" key="5">
    <source>
        <dbReference type="Google" id="ProtNLM"/>
    </source>
</evidence>
<feature type="region of interest" description="Disordered" evidence="1">
    <location>
        <begin position="33"/>
        <end position="57"/>
    </location>
</feature>
<dbReference type="Gene3D" id="1.50.10.10">
    <property type="match status" value="1"/>
</dbReference>